<gene>
    <name evidence="2" type="ORF">FisN_19Lh034</name>
</gene>
<comment type="caution">
    <text evidence="2">The sequence shown here is derived from an EMBL/GenBank/DDBJ whole genome shotgun (WGS) entry which is preliminary data.</text>
</comment>
<dbReference type="Gene3D" id="2.60.40.640">
    <property type="match status" value="3"/>
</dbReference>
<protein>
    <recommendedName>
        <fullName evidence="1">Arrestin C-terminal-like domain-containing protein</fullName>
    </recommendedName>
</protein>
<evidence type="ECO:0000313" key="3">
    <source>
        <dbReference type="Proteomes" id="UP000198406"/>
    </source>
</evidence>
<dbReference type="Pfam" id="PF00168">
    <property type="entry name" value="C2"/>
    <property type="match status" value="2"/>
</dbReference>
<dbReference type="InterPro" id="IPR014752">
    <property type="entry name" value="Arrestin-like_C"/>
</dbReference>
<dbReference type="GO" id="GO:0005737">
    <property type="term" value="C:cytoplasm"/>
    <property type="evidence" value="ECO:0007669"/>
    <property type="project" value="TreeGrafter"/>
</dbReference>
<dbReference type="EMBL" id="BDSP01000106">
    <property type="protein sequence ID" value="GAX16457.1"/>
    <property type="molecule type" value="Genomic_DNA"/>
</dbReference>
<dbReference type="SMART" id="SM01017">
    <property type="entry name" value="Arrestin_C"/>
    <property type="match status" value="1"/>
</dbReference>
<dbReference type="Pfam" id="PF14771">
    <property type="entry name" value="DUF4476"/>
    <property type="match status" value="1"/>
</dbReference>
<keyword evidence="3" id="KW-1185">Reference proteome</keyword>
<dbReference type="OrthoDB" id="197157at2759"/>
<dbReference type="AlphaFoldDB" id="A0A1Z5JR21"/>
<sequence>MSPLIRIELERPDGVYYAGEVVRGTVTIQAPRQRCRGAFLSFKGFAHVHWHTGSGDNRSDYDGNTTFQEQRHTLYGNYFRTGLLDEAGENACFDRVADSGVLYIPCDLSEEKNWILIVRVNDYDWGKRDDLLGEILLDVPQLVNSGVKETFQMMRNGRNVDSFITLSAKFLPYEAVFPTRSRSGVNVSVVVKKPLCLVLRIHQAVGLRRGDYFGKNDVYVQVYRPPDGNADITKALPKPDKTIEIPNEELIMPFAFQILADAPGSAEFPGVGDQCHIRYCLRAYIDTANWRDPSVKRILQVIPNRPLPQLALLAPARIEALDQPIYDCSYCGLRCCKLSGLISTKLHLERLAYAPGESVRLGGEVTNDSNKTLPFSIVLTVCVLMRTSRGTQTRGDRFFTLFQSTVPAQSSICLKDLPGIDQIRIPTVFPSFYGGMPSPYTAAAYPCVKWSYTFQVSIGGSINSCCGMTEVHARVPVLICSAAPYSHQIEAASGMPPVEATDPFHFLETYAVTDLREIDTAPTVTGPEDGGVTIAAEHTGTVNAYNANEDTDNVDGSLLNYEPMVHTFSAASPYVPAAFTDAAGSTHDAIMDELLKEMDDSFDKQRTVGQWVRKYPAQAQNLSPNDLTRILDEVNFSLDKDAVVGELVVAFQGTGKLTCAHVVATMKSCSFQKADVAKLMVPHVKDPENKEVVLEQIDFLFEREEVLSRFL</sequence>
<dbReference type="Proteomes" id="UP000198406">
    <property type="component" value="Unassembled WGS sequence"/>
</dbReference>
<dbReference type="InParanoid" id="A0A1Z5JR21"/>
<dbReference type="InterPro" id="IPR028011">
    <property type="entry name" value="DUF4476"/>
</dbReference>
<evidence type="ECO:0000259" key="1">
    <source>
        <dbReference type="SMART" id="SM01017"/>
    </source>
</evidence>
<name>A0A1Z5JR21_FISSO</name>
<dbReference type="InterPro" id="IPR035892">
    <property type="entry name" value="C2_domain_sf"/>
</dbReference>
<organism evidence="2 3">
    <name type="scientific">Fistulifera solaris</name>
    <name type="common">Oleaginous diatom</name>
    <dbReference type="NCBI Taxonomy" id="1519565"/>
    <lineage>
        <taxon>Eukaryota</taxon>
        <taxon>Sar</taxon>
        <taxon>Stramenopiles</taxon>
        <taxon>Ochrophyta</taxon>
        <taxon>Bacillariophyta</taxon>
        <taxon>Bacillariophyceae</taxon>
        <taxon>Bacillariophycidae</taxon>
        <taxon>Naviculales</taxon>
        <taxon>Naviculaceae</taxon>
        <taxon>Fistulifera</taxon>
    </lineage>
</organism>
<dbReference type="SUPFAM" id="SSF49562">
    <property type="entry name" value="C2 domain (Calcium/lipid-binding domain, CaLB)"/>
    <property type="match status" value="1"/>
</dbReference>
<proteinExistence type="predicted"/>
<reference evidence="2 3" key="1">
    <citation type="journal article" date="2015" name="Plant Cell">
        <title>Oil accumulation by the oleaginous diatom Fistulifera solaris as revealed by the genome and transcriptome.</title>
        <authorList>
            <person name="Tanaka T."/>
            <person name="Maeda Y."/>
            <person name="Veluchamy A."/>
            <person name="Tanaka M."/>
            <person name="Abida H."/>
            <person name="Marechal E."/>
            <person name="Bowler C."/>
            <person name="Muto M."/>
            <person name="Sunaga Y."/>
            <person name="Tanaka M."/>
            <person name="Yoshino T."/>
            <person name="Taniguchi T."/>
            <person name="Fukuda Y."/>
            <person name="Nemoto M."/>
            <person name="Matsumoto M."/>
            <person name="Wong P.S."/>
            <person name="Aburatani S."/>
            <person name="Fujibuchi W."/>
        </authorList>
    </citation>
    <scope>NUCLEOTIDE SEQUENCE [LARGE SCALE GENOMIC DNA]</scope>
    <source>
        <strain evidence="2 3">JPCC DA0580</strain>
    </source>
</reference>
<dbReference type="InterPro" id="IPR050357">
    <property type="entry name" value="Arrestin_domain-protein"/>
</dbReference>
<feature type="domain" description="Arrestin C-terminal-like" evidence="1">
    <location>
        <begin position="338"/>
        <end position="484"/>
    </location>
</feature>
<dbReference type="InterPro" id="IPR000008">
    <property type="entry name" value="C2_dom"/>
</dbReference>
<dbReference type="InterPro" id="IPR011022">
    <property type="entry name" value="Arrestin_C-like"/>
</dbReference>
<accession>A0A1Z5JR21</accession>
<evidence type="ECO:0000313" key="2">
    <source>
        <dbReference type="EMBL" id="GAX16457.1"/>
    </source>
</evidence>
<dbReference type="PANTHER" id="PTHR11188:SF17">
    <property type="entry name" value="FI21816P1"/>
    <property type="match status" value="1"/>
</dbReference>
<dbReference type="PANTHER" id="PTHR11188">
    <property type="entry name" value="ARRESTIN DOMAIN CONTAINING PROTEIN"/>
    <property type="match status" value="1"/>
</dbReference>
<dbReference type="GO" id="GO:0015031">
    <property type="term" value="P:protein transport"/>
    <property type="evidence" value="ECO:0007669"/>
    <property type="project" value="TreeGrafter"/>
</dbReference>